<sequence>MNQNQQSQDFKCKDHPEKPVLFRCKSNACSEDRIFCLYCQKQNKHAQHYTEDVLSIDELDQFLIQKSQLSNGLISECQIQFQTTYVQFIIQVLWIRRQQIKTILSTTGT</sequence>
<accession>A0A8S1TA09</accession>
<keyword evidence="2" id="KW-1185">Reference proteome</keyword>
<gene>
    <name evidence="1" type="ORF">POCTA_138.1.T0200419</name>
</gene>
<evidence type="ECO:0000313" key="1">
    <source>
        <dbReference type="EMBL" id="CAD8148219.1"/>
    </source>
</evidence>
<dbReference type="OrthoDB" id="317435at2759"/>
<evidence type="ECO:0000313" key="2">
    <source>
        <dbReference type="Proteomes" id="UP000683925"/>
    </source>
</evidence>
<protein>
    <submittedName>
        <fullName evidence="1">Uncharacterized protein</fullName>
    </submittedName>
</protein>
<dbReference type="AlphaFoldDB" id="A0A8S1TA09"/>
<organism evidence="1 2">
    <name type="scientific">Paramecium octaurelia</name>
    <dbReference type="NCBI Taxonomy" id="43137"/>
    <lineage>
        <taxon>Eukaryota</taxon>
        <taxon>Sar</taxon>
        <taxon>Alveolata</taxon>
        <taxon>Ciliophora</taxon>
        <taxon>Intramacronucleata</taxon>
        <taxon>Oligohymenophorea</taxon>
        <taxon>Peniculida</taxon>
        <taxon>Parameciidae</taxon>
        <taxon>Paramecium</taxon>
    </lineage>
</organism>
<name>A0A8S1TA09_PAROT</name>
<dbReference type="Proteomes" id="UP000683925">
    <property type="component" value="Unassembled WGS sequence"/>
</dbReference>
<comment type="caution">
    <text evidence="1">The sequence shown here is derived from an EMBL/GenBank/DDBJ whole genome shotgun (WGS) entry which is preliminary data.</text>
</comment>
<reference evidence="1" key="1">
    <citation type="submission" date="2021-01" db="EMBL/GenBank/DDBJ databases">
        <authorList>
            <consortium name="Genoscope - CEA"/>
            <person name="William W."/>
        </authorList>
    </citation>
    <scope>NUCLEOTIDE SEQUENCE</scope>
</reference>
<dbReference type="EMBL" id="CAJJDP010000020">
    <property type="protein sequence ID" value="CAD8148219.1"/>
    <property type="molecule type" value="Genomic_DNA"/>
</dbReference>
<proteinExistence type="predicted"/>